<keyword evidence="3" id="KW-1185">Reference proteome</keyword>
<feature type="transmembrane region" description="Helical" evidence="1">
    <location>
        <begin position="1038"/>
        <end position="1064"/>
    </location>
</feature>
<feature type="transmembrane region" description="Helical" evidence="1">
    <location>
        <begin position="462"/>
        <end position="480"/>
    </location>
</feature>
<dbReference type="InParanoid" id="A0A6M4H5J0"/>
<dbReference type="Gene3D" id="1.20.1640.10">
    <property type="entry name" value="Multidrug efflux transporter AcrB transmembrane domain"/>
    <property type="match status" value="2"/>
</dbReference>
<dbReference type="GO" id="GO:0005886">
    <property type="term" value="C:plasma membrane"/>
    <property type="evidence" value="ECO:0007669"/>
    <property type="project" value="TreeGrafter"/>
</dbReference>
<feature type="transmembrane region" description="Helical" evidence="1">
    <location>
        <begin position="982"/>
        <end position="1003"/>
    </location>
</feature>
<dbReference type="InterPro" id="IPR027463">
    <property type="entry name" value="AcrB_DN_DC_subdom"/>
</dbReference>
<organism evidence="2 3">
    <name type="scientific">Usitatibacter palustris</name>
    <dbReference type="NCBI Taxonomy" id="2732487"/>
    <lineage>
        <taxon>Bacteria</taxon>
        <taxon>Pseudomonadati</taxon>
        <taxon>Pseudomonadota</taxon>
        <taxon>Betaproteobacteria</taxon>
        <taxon>Nitrosomonadales</taxon>
        <taxon>Usitatibacteraceae</taxon>
        <taxon>Usitatibacter</taxon>
    </lineage>
</organism>
<feature type="transmembrane region" description="Helical" evidence="1">
    <location>
        <begin position="425"/>
        <end position="450"/>
    </location>
</feature>
<dbReference type="SUPFAM" id="SSF82693">
    <property type="entry name" value="Multidrug efflux transporter AcrB pore domain, PN1, PN2, PC1 and PC2 subdomains"/>
    <property type="match status" value="3"/>
</dbReference>
<feature type="transmembrane region" description="Helical" evidence="1">
    <location>
        <begin position="358"/>
        <end position="378"/>
    </location>
</feature>
<dbReference type="PANTHER" id="PTHR32063:SF0">
    <property type="entry name" value="SWARMING MOTILITY PROTEIN SWRC"/>
    <property type="match status" value="1"/>
</dbReference>
<gene>
    <name evidence="2" type="primary">mdtC_1</name>
    <name evidence="2" type="ORF">DSM104440_00584</name>
</gene>
<keyword evidence="1" id="KW-0812">Transmembrane</keyword>
<evidence type="ECO:0000313" key="2">
    <source>
        <dbReference type="EMBL" id="QJR13794.1"/>
    </source>
</evidence>
<feature type="transmembrane region" description="Helical" evidence="1">
    <location>
        <begin position="952"/>
        <end position="970"/>
    </location>
</feature>
<dbReference type="EMBL" id="CP053073">
    <property type="protein sequence ID" value="QJR13794.1"/>
    <property type="molecule type" value="Genomic_DNA"/>
</dbReference>
<feature type="transmembrane region" description="Helical" evidence="1">
    <location>
        <begin position="385"/>
        <end position="405"/>
    </location>
</feature>
<dbReference type="Gene3D" id="3.30.2090.10">
    <property type="entry name" value="Multidrug efflux transporter AcrB TolC docking domain, DN and DC subdomains"/>
    <property type="match status" value="2"/>
</dbReference>
<feature type="transmembrane region" description="Helical" evidence="1">
    <location>
        <begin position="877"/>
        <end position="896"/>
    </location>
</feature>
<proteinExistence type="predicted"/>
<feature type="transmembrane region" description="Helical" evidence="1">
    <location>
        <begin position="851"/>
        <end position="871"/>
    </location>
</feature>
<dbReference type="SUPFAM" id="SSF82714">
    <property type="entry name" value="Multidrug efflux transporter AcrB TolC docking domain, DN and DC subdomains"/>
    <property type="match status" value="2"/>
</dbReference>
<protein>
    <submittedName>
        <fullName evidence="2">Multidrug resistance protein MdtC</fullName>
    </submittedName>
</protein>
<dbReference type="KEGG" id="upl:DSM104440_00584"/>
<feature type="transmembrane region" description="Helical" evidence="1">
    <location>
        <begin position="12"/>
        <end position="29"/>
    </location>
</feature>
<dbReference type="SUPFAM" id="SSF82866">
    <property type="entry name" value="Multidrug efflux transporter AcrB transmembrane domain"/>
    <property type="match status" value="2"/>
</dbReference>
<dbReference type="Pfam" id="PF00873">
    <property type="entry name" value="ACR_tran"/>
    <property type="match status" value="1"/>
</dbReference>
<feature type="transmembrane region" description="Helical" evidence="1">
    <location>
        <begin position="333"/>
        <end position="352"/>
    </location>
</feature>
<dbReference type="Gene3D" id="3.30.70.1440">
    <property type="entry name" value="Multidrug efflux transporter AcrB pore domain"/>
    <property type="match status" value="1"/>
</dbReference>
<dbReference type="GO" id="GO:0042910">
    <property type="term" value="F:xenobiotic transmembrane transporter activity"/>
    <property type="evidence" value="ECO:0007669"/>
    <property type="project" value="TreeGrafter"/>
</dbReference>
<evidence type="ECO:0000313" key="3">
    <source>
        <dbReference type="Proteomes" id="UP000503096"/>
    </source>
</evidence>
<dbReference type="Gene3D" id="3.30.70.1430">
    <property type="entry name" value="Multidrug efflux transporter AcrB pore domain"/>
    <property type="match status" value="2"/>
</dbReference>
<dbReference type="AlphaFoldDB" id="A0A6M4H5J0"/>
<keyword evidence="1" id="KW-1133">Transmembrane helix</keyword>
<reference evidence="2 3" key="1">
    <citation type="submission" date="2020-04" db="EMBL/GenBank/DDBJ databases">
        <title>Usitatibacter rugosus gen. nov., sp. nov. and Usitatibacter palustris sp. nov., novel members of Usitatibacteraceae fam. nov. within the order Nitrosomonadales isolated from soil.</title>
        <authorList>
            <person name="Huber K.J."/>
            <person name="Neumann-Schaal M."/>
            <person name="Geppert A."/>
            <person name="Luckner M."/>
            <person name="Wanner G."/>
            <person name="Overmann J."/>
        </authorList>
    </citation>
    <scope>NUCLEOTIDE SEQUENCE [LARGE SCALE GENOMIC DNA]</scope>
    <source>
        <strain evidence="2 3">Swamp67</strain>
    </source>
</reference>
<evidence type="ECO:0000256" key="1">
    <source>
        <dbReference type="SAM" id="Phobius"/>
    </source>
</evidence>
<dbReference type="PRINTS" id="PR00702">
    <property type="entry name" value="ACRIFLAVINRP"/>
</dbReference>
<feature type="transmembrane region" description="Helical" evidence="1">
    <location>
        <begin position="903"/>
        <end position="924"/>
    </location>
</feature>
<dbReference type="Gene3D" id="3.30.70.1320">
    <property type="entry name" value="Multidrug efflux transporter AcrB pore domain like"/>
    <property type="match status" value="1"/>
</dbReference>
<sequence>MVLSNFAISRPVSTVVIIIALMCMGMLALSKLRVNQIPDVDQPVMVVVLPYPGASPETAEREILNRIEKSLNSIPQVYQIRSTARESSVQIVIIFNFKKNMVEASDEIRNAIASVRHKLPVEMREPILQRIDPSAQPIMQLAMSSTTLTHAEISRLAEDVVSDQFRGIDGVATVNVQGALRRELSVLLRAEKLREYNVSVTDVVNALRLQNTTAPVGRVKGPLDEQSIRLVGRIESPREFENVVLKRRGNEVVRLAQVATIEDGFAELSGFSLRNGNPNVGISVTRSRDASTVTVANKVREMMDGINKNLPKGTKIEVTQDGGKDAESSLRNVIEALIFGAGLTIFVVYAFLNSWRSTLITALALPTSVIAAFIAVWACGFTLNFMTLLGLSLAIGVLIDDAIVVRENIVRHMENGADRMSASRLGTAEIGLAVTATTFSIIAVFIPVAFMGGGAGEWFRPFALTVATSVLVSLFISFTLDPMLSAYWGDPVGYRHMEKKGISKWLHKFNDWFDHQADRYGRVIAWALHHRWWMAILAMCTLQLALLLQVTIGGSSFLPASDVGTIAIDVRTPSSASLEYARLKVEKAAELARAIPETRNTNSSVNATGGRVYVDLGKSTDRKRTAWDVAKDLRKSLSQLVGAEYTVLDDLNQGPRKPVQIQFYGPDMRKLMAMTTDFMEKVAKVPGAVDVGLSETDPKDELKIELDRGLANQLGISVGDAAQALRVAFAGVEVGDWVDPTGEARDVAVRLHPDDRIDASNIEHLPVAVTGTNMMVPLNQIATITMSKGPAQIQHLDGKRTIAVSANVQGRSPGEVTSDAMKIAKSIDFPQGYGLQLGGSSRDQAEVFREMFIALIMGIALMYLVLVMQFSSFTAPIPVMLSLPLSLIGVVLALLLTRGTLNLMSFIGVIMLMGLVAKNAILLLDCARKEEAQGVDREEALMHAGRVRLRPILMTTFALIAGMMPVAIGLGEGGEFYRPMAVAIIGGTITSTLLTLLVIPSFYDSIEVAKDDLIARYPARRERLGTALAIALTSAHGLGLVLLVLVVFALAPLILVGMTARAVYRKVRDRKGGPSLPAARPSPAPLGD</sequence>
<name>A0A6M4H5J0_9PROT</name>
<dbReference type="InterPro" id="IPR001036">
    <property type="entry name" value="Acrflvin-R"/>
</dbReference>
<keyword evidence="1" id="KW-0472">Membrane</keyword>
<accession>A0A6M4H5J0</accession>
<dbReference type="Proteomes" id="UP000503096">
    <property type="component" value="Chromosome"/>
</dbReference>
<dbReference type="RefSeq" id="WP_171160534.1">
    <property type="nucleotide sequence ID" value="NZ_CP053073.1"/>
</dbReference>
<dbReference type="PANTHER" id="PTHR32063">
    <property type="match status" value="1"/>
</dbReference>